<keyword evidence="7 10" id="KW-0175">Coiled coil</keyword>
<feature type="domain" description="CEP63/Deup1 N-terminal" evidence="11">
    <location>
        <begin position="72"/>
        <end position="334"/>
    </location>
</feature>
<comment type="subcellular location">
    <subcellularLocation>
        <location evidence="1">Cytoplasm</location>
        <location evidence="1">Cytoskeleton</location>
        <location evidence="1">Microtubule organizing center</location>
        <location evidence="1">Centrosome</location>
        <location evidence="1">Centriole</location>
    </subcellularLocation>
</comment>
<evidence type="ECO:0000256" key="3">
    <source>
        <dbReference type="ARBA" id="ARBA00022490"/>
    </source>
</evidence>
<dbReference type="GO" id="GO:0051301">
    <property type="term" value="P:cell division"/>
    <property type="evidence" value="ECO:0007669"/>
    <property type="project" value="UniProtKB-KW"/>
</dbReference>
<evidence type="ECO:0000259" key="12">
    <source>
        <dbReference type="Pfam" id="PF25771"/>
    </source>
</evidence>
<name>A0AA35P760_9SAUR</name>
<dbReference type="GO" id="GO:0098535">
    <property type="term" value="P:de novo centriole assembly involved in multi-ciliated epithelial cell differentiation"/>
    <property type="evidence" value="ECO:0007669"/>
    <property type="project" value="TreeGrafter"/>
</dbReference>
<dbReference type="PANTHER" id="PTHR18875:SF7">
    <property type="entry name" value="CENTROSOMAL PROTEIN OF 63 KDA"/>
    <property type="match status" value="1"/>
</dbReference>
<dbReference type="InterPro" id="IPR031470">
    <property type="entry name" value="CEP63/Deup1_N"/>
</dbReference>
<accession>A0AA35P760</accession>
<organism evidence="13 14">
    <name type="scientific">Podarcis lilfordi</name>
    <name type="common">Lilford's wall lizard</name>
    <dbReference type="NCBI Taxonomy" id="74358"/>
    <lineage>
        <taxon>Eukaryota</taxon>
        <taxon>Metazoa</taxon>
        <taxon>Chordata</taxon>
        <taxon>Craniata</taxon>
        <taxon>Vertebrata</taxon>
        <taxon>Euteleostomi</taxon>
        <taxon>Lepidosauria</taxon>
        <taxon>Squamata</taxon>
        <taxon>Bifurcata</taxon>
        <taxon>Unidentata</taxon>
        <taxon>Episquamata</taxon>
        <taxon>Laterata</taxon>
        <taxon>Lacertibaenia</taxon>
        <taxon>Lacertidae</taxon>
        <taxon>Podarcis</taxon>
    </lineage>
</organism>
<dbReference type="Pfam" id="PF17045">
    <property type="entry name" value="CEP63"/>
    <property type="match status" value="1"/>
</dbReference>
<feature type="coiled-coil region" evidence="10">
    <location>
        <begin position="711"/>
        <end position="742"/>
    </location>
</feature>
<protein>
    <submittedName>
        <fullName evidence="13">CEP63 domain-containing protein</fullName>
    </submittedName>
</protein>
<evidence type="ECO:0000256" key="5">
    <source>
        <dbReference type="ARBA" id="ARBA00022763"/>
    </source>
</evidence>
<keyword evidence="4" id="KW-0132">Cell division</keyword>
<dbReference type="EMBL" id="OX395130">
    <property type="protein sequence ID" value="CAI5775420.1"/>
    <property type="molecule type" value="Genomic_DNA"/>
</dbReference>
<evidence type="ECO:0000256" key="10">
    <source>
        <dbReference type="SAM" id="Coils"/>
    </source>
</evidence>
<evidence type="ECO:0000256" key="1">
    <source>
        <dbReference type="ARBA" id="ARBA00004114"/>
    </source>
</evidence>
<proteinExistence type="inferred from homology"/>
<dbReference type="GO" id="GO:0007099">
    <property type="term" value="P:centriole replication"/>
    <property type="evidence" value="ECO:0007669"/>
    <property type="project" value="TreeGrafter"/>
</dbReference>
<evidence type="ECO:0000256" key="2">
    <source>
        <dbReference type="ARBA" id="ARBA00007181"/>
    </source>
</evidence>
<dbReference type="Pfam" id="PF25771">
    <property type="entry name" value="CC_CEP152-bind"/>
    <property type="match status" value="1"/>
</dbReference>
<evidence type="ECO:0000256" key="4">
    <source>
        <dbReference type="ARBA" id="ARBA00022618"/>
    </source>
</evidence>
<evidence type="ECO:0000313" key="14">
    <source>
        <dbReference type="Proteomes" id="UP001178461"/>
    </source>
</evidence>
<evidence type="ECO:0000256" key="9">
    <source>
        <dbReference type="ARBA" id="ARBA00023306"/>
    </source>
</evidence>
<keyword evidence="6" id="KW-0498">Mitosis</keyword>
<evidence type="ECO:0000256" key="7">
    <source>
        <dbReference type="ARBA" id="ARBA00023054"/>
    </source>
</evidence>
<keyword evidence="3" id="KW-0963">Cytoplasm</keyword>
<evidence type="ECO:0000313" key="13">
    <source>
        <dbReference type="EMBL" id="CAI5775420.1"/>
    </source>
</evidence>
<keyword evidence="14" id="KW-1185">Reference proteome</keyword>
<dbReference type="AlphaFoldDB" id="A0AA35P760"/>
<evidence type="ECO:0000256" key="8">
    <source>
        <dbReference type="ARBA" id="ARBA00023212"/>
    </source>
</evidence>
<dbReference type="Proteomes" id="UP001178461">
    <property type="component" value="Chromosome 5"/>
</dbReference>
<reference evidence="13" key="1">
    <citation type="submission" date="2022-12" db="EMBL/GenBank/DDBJ databases">
        <authorList>
            <person name="Alioto T."/>
            <person name="Alioto T."/>
            <person name="Gomez Garrido J."/>
        </authorList>
    </citation>
    <scope>NUCLEOTIDE SEQUENCE</scope>
</reference>
<dbReference type="GO" id="GO:0006974">
    <property type="term" value="P:DNA damage response"/>
    <property type="evidence" value="ECO:0007669"/>
    <property type="project" value="UniProtKB-KW"/>
</dbReference>
<dbReference type="InterPro" id="IPR057656">
    <property type="entry name" value="CEP63/Deup1_CC"/>
</dbReference>
<feature type="coiled-coil region" evidence="10">
    <location>
        <begin position="281"/>
        <end position="364"/>
    </location>
</feature>
<gene>
    <name evidence="13" type="ORF">PODLI_1B001219</name>
</gene>
<feature type="domain" description="CEP63/Deup1 CEP152 binding coiled coil" evidence="12">
    <location>
        <begin position="709"/>
        <end position="743"/>
    </location>
</feature>
<evidence type="ECO:0000256" key="6">
    <source>
        <dbReference type="ARBA" id="ARBA00022776"/>
    </source>
</evidence>
<sequence>MGEEKEESVANWRGIPSFSSLHPGARRLVGLWRFAGSRTASPSRRAPVSCPKGCDFRMEALLERIQGRSFQTSCEAELQELMKQIDIMVAHKKAEWETQTRALESCLDVREQELSSLRNALDEKCKEIERLCQRLEGMEQLNRDMTMEYEQQLRKVQEELARLKRSYEKLLKKQLKEARKLPSRSQEEDQSEVSILTKKLEEFRQKSLDWEKQRLHYQQHVASLEAQRKAFSEQSDLIQAQLSSRKQMFESVELASQSEIHHLTSKLERANDTICANELEVERLNMKVDDLTSSNQKILEEHQRVLDELKVSRNSLEVLHEEKMELRATLLSQEDFINNLQMHKEQLQKEVSKLTETLQNKEAFVRSLEECLQSSEGANGIYRSRTELDNIHLQLHHPEIIHLEGSLGSANTNHAPLSELLTEKCRELQLTEEHLCQANAEIKKLKEQPLHKEQSHNSELEGMKQEVAQLTRELHQRDITIASSNSCTLNLEQQLKMEIEKAERKAVEHRAVLSQLESLKQDNHQLSEILQKGKSAPLAEFQESYTKALNKVESENQRLLKELAETKASLEASSRRSQGRYENIMQQMQQQMTEIKNVESRRLQELQCKHEEEMRILQDKYDKTVQHYEEEIQKVQHLSTRRVFSTADGLSPQISRSNSVESLSCDPLLRSDSLPHGNSEFTYMLGKNEKELLSLSPLPTTNIGAIAVKFLEEEEERSQHILERLDAHIEELKKESEMTIQQFKHQK</sequence>
<comment type="similarity">
    <text evidence="2">Belongs to the CEP63 family.</text>
</comment>
<evidence type="ECO:0000259" key="11">
    <source>
        <dbReference type="Pfam" id="PF17045"/>
    </source>
</evidence>
<feature type="coiled-coil region" evidence="10">
    <location>
        <begin position="453"/>
        <end position="601"/>
    </location>
</feature>
<keyword evidence="8" id="KW-0206">Cytoskeleton</keyword>
<dbReference type="PANTHER" id="PTHR18875">
    <property type="entry name" value="SARCOMA ANTIGEN NY-SAR-24/CYTOSKELETAL PROTEIN SOJO"/>
    <property type="match status" value="1"/>
</dbReference>
<feature type="coiled-coil region" evidence="10">
    <location>
        <begin position="107"/>
        <end position="206"/>
    </location>
</feature>
<dbReference type="GO" id="GO:0005814">
    <property type="term" value="C:centriole"/>
    <property type="evidence" value="ECO:0007669"/>
    <property type="project" value="UniProtKB-SubCell"/>
</dbReference>
<keyword evidence="9" id="KW-0131">Cell cycle</keyword>
<keyword evidence="5" id="KW-0227">DNA damage</keyword>